<keyword evidence="1" id="KW-0175">Coiled coil</keyword>
<evidence type="ECO:0000256" key="1">
    <source>
        <dbReference type="SAM" id="Coils"/>
    </source>
</evidence>
<organism evidence="2 3">
    <name type="scientific">Galemys pyrenaicus</name>
    <name type="common">Iberian desman</name>
    <name type="synonym">Pyrenean desman</name>
    <dbReference type="NCBI Taxonomy" id="202257"/>
    <lineage>
        <taxon>Eukaryota</taxon>
        <taxon>Metazoa</taxon>
        <taxon>Chordata</taxon>
        <taxon>Craniata</taxon>
        <taxon>Vertebrata</taxon>
        <taxon>Euteleostomi</taxon>
        <taxon>Mammalia</taxon>
        <taxon>Eutheria</taxon>
        <taxon>Laurasiatheria</taxon>
        <taxon>Eulipotyphla</taxon>
        <taxon>Talpidae</taxon>
        <taxon>Galemys</taxon>
    </lineage>
</organism>
<dbReference type="GO" id="GO:0000502">
    <property type="term" value="C:proteasome complex"/>
    <property type="evidence" value="ECO:0007669"/>
    <property type="project" value="UniProtKB-KW"/>
</dbReference>
<comment type="caution">
    <text evidence="2">The sequence shown here is derived from an EMBL/GenBank/DDBJ whole genome shotgun (WGS) entry which is preliminary data.</text>
</comment>
<evidence type="ECO:0000313" key="2">
    <source>
        <dbReference type="EMBL" id="KAG8513027.1"/>
    </source>
</evidence>
<dbReference type="AlphaFoldDB" id="A0A8J6A6G8"/>
<keyword evidence="2" id="KW-0647">Proteasome</keyword>
<feature type="coiled-coil region" evidence="1">
    <location>
        <begin position="39"/>
        <end position="66"/>
    </location>
</feature>
<accession>A0A8J6A6G8</accession>
<gene>
    <name evidence="2" type="ORF">J0S82_015828</name>
</gene>
<dbReference type="EMBL" id="JAGFMF010011780">
    <property type="protein sequence ID" value="KAG8513027.1"/>
    <property type="molecule type" value="Genomic_DNA"/>
</dbReference>
<dbReference type="OrthoDB" id="10255768at2759"/>
<dbReference type="Proteomes" id="UP000700334">
    <property type="component" value="Unassembled WGS sequence"/>
</dbReference>
<dbReference type="InterPro" id="IPR012340">
    <property type="entry name" value="NA-bd_OB-fold"/>
</dbReference>
<sequence length="131" mass="14290">MVTKEIGIQVEKEQDEIPALSVSQPQTGLSFLGPGPEDLVGLYSCYQKLQQELEFLEEEEKRIQSIPLVIGQFLEAVDQNTAIVGSTTSSNYYVRILSTTDWELLKANAPWPCISTERPGVGAASEATAAS</sequence>
<name>A0A8J6A6G8_GALPY</name>
<reference evidence="2" key="1">
    <citation type="journal article" date="2021" name="Evol. Appl.">
        <title>The genome of the Pyrenean desman and the effects of bottlenecks and inbreeding on the genomic landscape of an endangered species.</title>
        <authorList>
            <person name="Escoda L."/>
            <person name="Castresana J."/>
        </authorList>
    </citation>
    <scope>NUCLEOTIDE SEQUENCE</scope>
    <source>
        <strain evidence="2">IBE-C5619</strain>
    </source>
</reference>
<evidence type="ECO:0000313" key="3">
    <source>
        <dbReference type="Proteomes" id="UP000700334"/>
    </source>
</evidence>
<keyword evidence="3" id="KW-1185">Reference proteome</keyword>
<protein>
    <submittedName>
        <fullName evidence="2">26S proteasome regulatory subunit 6B</fullName>
    </submittedName>
</protein>
<dbReference type="Gene3D" id="2.40.50.140">
    <property type="entry name" value="Nucleic acid-binding proteins"/>
    <property type="match status" value="1"/>
</dbReference>
<proteinExistence type="predicted"/>